<dbReference type="Proteomes" id="UP000838878">
    <property type="component" value="Chromosome 6"/>
</dbReference>
<dbReference type="OrthoDB" id="6932295at2759"/>
<accession>A0A8J9YHS8</accession>
<gene>
    <name evidence="1" type="ORF">BINO364_LOCUS11975</name>
</gene>
<keyword evidence="2" id="KW-1185">Reference proteome</keyword>
<dbReference type="EMBL" id="OV170226">
    <property type="protein sequence ID" value="CAH0726526.1"/>
    <property type="molecule type" value="Genomic_DNA"/>
</dbReference>
<dbReference type="AlphaFoldDB" id="A0A8J9YHS8"/>
<name>A0A8J9YHS8_9NEOP</name>
<proteinExistence type="predicted"/>
<evidence type="ECO:0000313" key="2">
    <source>
        <dbReference type="Proteomes" id="UP000838878"/>
    </source>
</evidence>
<reference evidence="1" key="1">
    <citation type="submission" date="2021-12" db="EMBL/GenBank/DDBJ databases">
        <authorList>
            <person name="Martin H S."/>
        </authorList>
    </citation>
    <scope>NUCLEOTIDE SEQUENCE</scope>
</reference>
<feature type="non-terminal residue" evidence="1">
    <location>
        <position position="97"/>
    </location>
</feature>
<organism evidence="1 2">
    <name type="scientific">Brenthis ino</name>
    <name type="common">lesser marbled fritillary</name>
    <dbReference type="NCBI Taxonomy" id="405034"/>
    <lineage>
        <taxon>Eukaryota</taxon>
        <taxon>Metazoa</taxon>
        <taxon>Ecdysozoa</taxon>
        <taxon>Arthropoda</taxon>
        <taxon>Hexapoda</taxon>
        <taxon>Insecta</taxon>
        <taxon>Pterygota</taxon>
        <taxon>Neoptera</taxon>
        <taxon>Endopterygota</taxon>
        <taxon>Lepidoptera</taxon>
        <taxon>Glossata</taxon>
        <taxon>Ditrysia</taxon>
        <taxon>Papilionoidea</taxon>
        <taxon>Nymphalidae</taxon>
        <taxon>Heliconiinae</taxon>
        <taxon>Argynnini</taxon>
        <taxon>Brenthis</taxon>
    </lineage>
</organism>
<sequence>MPEKASQAEHNERRRATGGALAIDMASLRSVGRCEQFGALQRRMPPARVPRIPRAHHTCCVFIERHSRRCPGMQGCRLPLLSLPMYRVYIRKRPRCG</sequence>
<evidence type="ECO:0000313" key="1">
    <source>
        <dbReference type="EMBL" id="CAH0726526.1"/>
    </source>
</evidence>
<protein>
    <submittedName>
        <fullName evidence="1">Uncharacterized protein</fullName>
    </submittedName>
</protein>